<protein>
    <recommendedName>
        <fullName evidence="5">Aminopeptidase N</fullName>
        <ecNumber evidence="4">3.4.11.2</ecNumber>
    </recommendedName>
</protein>
<comment type="caution">
    <text evidence="15">The sequence shown here is derived from an EMBL/GenBank/DDBJ whole genome shotgun (WGS) entry which is preliminary data.</text>
</comment>
<proteinExistence type="inferred from homology"/>
<keyword evidence="12" id="KW-0732">Signal</keyword>
<keyword evidence="11" id="KW-0482">Metalloprotease</keyword>
<evidence type="ECO:0000256" key="1">
    <source>
        <dbReference type="ARBA" id="ARBA00000098"/>
    </source>
</evidence>
<keyword evidence="10" id="KW-0862">Zinc</keyword>
<feature type="domain" description="Aminopeptidase N-like N-terminal" evidence="14">
    <location>
        <begin position="48"/>
        <end position="213"/>
    </location>
</feature>
<dbReference type="Pfam" id="PF17900">
    <property type="entry name" value="Peptidase_M1_N"/>
    <property type="match status" value="1"/>
</dbReference>
<dbReference type="GO" id="GO:0008270">
    <property type="term" value="F:zinc ion binding"/>
    <property type="evidence" value="ECO:0007669"/>
    <property type="project" value="InterPro"/>
</dbReference>
<dbReference type="Gene3D" id="2.60.40.1730">
    <property type="entry name" value="tricorn interacting facor f3 domain"/>
    <property type="match status" value="1"/>
</dbReference>
<dbReference type="RefSeq" id="WP_086500580.1">
    <property type="nucleotide sequence ID" value="NZ_MSSV01000004.1"/>
</dbReference>
<dbReference type="GO" id="GO:0042277">
    <property type="term" value="F:peptide binding"/>
    <property type="evidence" value="ECO:0007669"/>
    <property type="project" value="TreeGrafter"/>
</dbReference>
<dbReference type="Pfam" id="PF01433">
    <property type="entry name" value="Peptidase_M1"/>
    <property type="match status" value="1"/>
</dbReference>
<dbReference type="GO" id="GO:0016285">
    <property type="term" value="F:alanyl aminopeptidase activity"/>
    <property type="evidence" value="ECO:0007669"/>
    <property type="project" value="UniProtKB-EC"/>
</dbReference>
<feature type="chain" id="PRO_5016061409" description="Aminopeptidase N" evidence="12">
    <location>
        <begin position="24"/>
        <end position="549"/>
    </location>
</feature>
<dbReference type="InterPro" id="IPR001930">
    <property type="entry name" value="Peptidase_M1"/>
</dbReference>
<dbReference type="Proteomes" id="UP000249115">
    <property type="component" value="Unassembled WGS sequence"/>
</dbReference>
<dbReference type="OrthoDB" id="100605at2"/>
<organism evidence="15 17">
    <name type="scientific">Algoriphagus ratkowskyi</name>
    <dbReference type="NCBI Taxonomy" id="57028"/>
    <lineage>
        <taxon>Bacteria</taxon>
        <taxon>Pseudomonadati</taxon>
        <taxon>Bacteroidota</taxon>
        <taxon>Cytophagia</taxon>
        <taxon>Cytophagales</taxon>
        <taxon>Cyclobacteriaceae</taxon>
        <taxon>Algoriphagus</taxon>
    </lineage>
</organism>
<reference evidence="16 18" key="2">
    <citation type="submission" date="2019-08" db="EMBL/GenBank/DDBJ databases">
        <title>Genome of Algoriphagus ratkowskyi IC026.</title>
        <authorList>
            <person name="Bowman J.P."/>
        </authorList>
    </citation>
    <scope>NUCLEOTIDE SEQUENCE [LARGE SCALE GENOMIC DNA]</scope>
    <source>
        <strain evidence="16 18">IC026</strain>
    </source>
</reference>
<evidence type="ECO:0000313" key="18">
    <source>
        <dbReference type="Proteomes" id="UP000321927"/>
    </source>
</evidence>
<feature type="domain" description="Peptidase M1 membrane alanine aminopeptidase" evidence="13">
    <location>
        <begin position="252"/>
        <end position="454"/>
    </location>
</feature>
<gene>
    <name evidence="16" type="ORF">ESW18_09520</name>
    <name evidence="15" type="ORF">LV84_00737</name>
</gene>
<accession>A0A2W7RHS7</accession>
<name>A0A2W7RHS7_9BACT</name>
<comment type="cofactor">
    <cofactor evidence="2">
        <name>Zn(2+)</name>
        <dbReference type="ChEBI" id="CHEBI:29105"/>
    </cofactor>
</comment>
<dbReference type="EMBL" id="QKZU01000002">
    <property type="protein sequence ID" value="PZX60458.1"/>
    <property type="molecule type" value="Genomic_DNA"/>
</dbReference>
<evidence type="ECO:0000256" key="7">
    <source>
        <dbReference type="ARBA" id="ARBA00022670"/>
    </source>
</evidence>
<evidence type="ECO:0000256" key="3">
    <source>
        <dbReference type="ARBA" id="ARBA00010136"/>
    </source>
</evidence>
<evidence type="ECO:0000259" key="14">
    <source>
        <dbReference type="Pfam" id="PF17900"/>
    </source>
</evidence>
<dbReference type="EMBL" id="VORV01000005">
    <property type="protein sequence ID" value="TXD78263.1"/>
    <property type="molecule type" value="Genomic_DNA"/>
</dbReference>
<dbReference type="EC" id="3.4.11.2" evidence="4"/>
<dbReference type="GO" id="GO:0043171">
    <property type="term" value="P:peptide catabolic process"/>
    <property type="evidence" value="ECO:0007669"/>
    <property type="project" value="TreeGrafter"/>
</dbReference>
<dbReference type="InterPro" id="IPR042097">
    <property type="entry name" value="Aminopeptidase_N-like_N_sf"/>
</dbReference>
<reference evidence="15 17" key="1">
    <citation type="submission" date="2018-06" db="EMBL/GenBank/DDBJ databases">
        <title>Genomic Encyclopedia of Archaeal and Bacterial Type Strains, Phase II (KMG-II): from individual species to whole genera.</title>
        <authorList>
            <person name="Goeker M."/>
        </authorList>
    </citation>
    <scope>NUCLEOTIDE SEQUENCE [LARGE SCALE GENOMIC DNA]</scope>
    <source>
        <strain evidence="15 17">DSM 22686</strain>
    </source>
</reference>
<dbReference type="GO" id="GO:0016020">
    <property type="term" value="C:membrane"/>
    <property type="evidence" value="ECO:0007669"/>
    <property type="project" value="TreeGrafter"/>
</dbReference>
<evidence type="ECO:0000313" key="15">
    <source>
        <dbReference type="EMBL" id="PZX60458.1"/>
    </source>
</evidence>
<evidence type="ECO:0000259" key="13">
    <source>
        <dbReference type="Pfam" id="PF01433"/>
    </source>
</evidence>
<evidence type="ECO:0000256" key="4">
    <source>
        <dbReference type="ARBA" id="ARBA00012564"/>
    </source>
</evidence>
<dbReference type="SUPFAM" id="SSF63737">
    <property type="entry name" value="Leukotriene A4 hydrolase N-terminal domain"/>
    <property type="match status" value="1"/>
</dbReference>
<dbReference type="GO" id="GO:0005615">
    <property type="term" value="C:extracellular space"/>
    <property type="evidence" value="ECO:0007669"/>
    <property type="project" value="TreeGrafter"/>
</dbReference>
<dbReference type="InterPro" id="IPR027268">
    <property type="entry name" value="Peptidase_M4/M1_CTD_sf"/>
</dbReference>
<dbReference type="SUPFAM" id="SSF55486">
    <property type="entry name" value="Metalloproteases ('zincins'), catalytic domain"/>
    <property type="match status" value="1"/>
</dbReference>
<dbReference type="GO" id="GO:0005737">
    <property type="term" value="C:cytoplasm"/>
    <property type="evidence" value="ECO:0007669"/>
    <property type="project" value="TreeGrafter"/>
</dbReference>
<dbReference type="PANTHER" id="PTHR11533:SF174">
    <property type="entry name" value="PUROMYCIN-SENSITIVE AMINOPEPTIDASE-RELATED"/>
    <property type="match status" value="1"/>
</dbReference>
<evidence type="ECO:0000256" key="10">
    <source>
        <dbReference type="ARBA" id="ARBA00022833"/>
    </source>
</evidence>
<sequence>MSYFKYGLLIFSFLLVSVTSAFADKYPKNLKVDVLNYLFNIDLSDTSDEIKVDMTVDVRYLGAGVDYLRLDLTKASAALENKGMTVHQVKLGEHKLVFTHEDDALKIKLPVVSTMNQRAQYTITYSGIPATGLKIANNKHGDRTFFSDNWPDKARNWLAVVDHPYDKATSEFVVTAPDHYQVVSNGLRVEETNLGNGNRLTHWKQSIPIASWLYVLGVAEFAMQHVDNFEGKAIETWVYRQDRDAGFYDFAEPTKKALEFYSDYVGPFSYEKLANIQSNSVSGGMEAASAILYSEGSVVGDRNERWRNVVIHEIAHQWFGNAVTEHDWDDVWLSEGFATYFTSLFIEHHYGQDAFKEQMSSSKKRVDSFHAENPGYTIIHDNLEDMSKVTTSQTYHKGSWVLHMLRGQLGNEVFWKGIRNYYAKYQDLNATTADFRREMEEVSGMDLGAFFEQWLYKPGALILDGSWTYDKNKKAVNISLNQTQEDGSLFEMPIQVAIYQSEDKKPLLATFTIDKEKNTLSLPVDFEPTKVLLDPDSWVLMESTFQKKK</sequence>
<dbReference type="GO" id="GO:0070006">
    <property type="term" value="F:metalloaminopeptidase activity"/>
    <property type="evidence" value="ECO:0007669"/>
    <property type="project" value="TreeGrafter"/>
</dbReference>
<dbReference type="InterPro" id="IPR014782">
    <property type="entry name" value="Peptidase_M1_dom"/>
</dbReference>
<evidence type="ECO:0000256" key="6">
    <source>
        <dbReference type="ARBA" id="ARBA00022438"/>
    </source>
</evidence>
<dbReference type="GO" id="GO:0006508">
    <property type="term" value="P:proteolysis"/>
    <property type="evidence" value="ECO:0007669"/>
    <property type="project" value="UniProtKB-KW"/>
</dbReference>
<evidence type="ECO:0000256" key="12">
    <source>
        <dbReference type="SAM" id="SignalP"/>
    </source>
</evidence>
<keyword evidence="9" id="KW-0378">Hydrolase</keyword>
<dbReference type="InterPro" id="IPR050344">
    <property type="entry name" value="Peptidase_M1_aminopeptidases"/>
</dbReference>
<evidence type="ECO:0000256" key="8">
    <source>
        <dbReference type="ARBA" id="ARBA00022723"/>
    </source>
</evidence>
<dbReference type="Gene3D" id="1.10.390.10">
    <property type="entry name" value="Neutral Protease Domain 2"/>
    <property type="match status" value="1"/>
</dbReference>
<evidence type="ECO:0000256" key="9">
    <source>
        <dbReference type="ARBA" id="ARBA00022801"/>
    </source>
</evidence>
<keyword evidence="6" id="KW-0031">Aminopeptidase</keyword>
<evidence type="ECO:0000256" key="11">
    <source>
        <dbReference type="ARBA" id="ARBA00023049"/>
    </source>
</evidence>
<evidence type="ECO:0000256" key="2">
    <source>
        <dbReference type="ARBA" id="ARBA00001947"/>
    </source>
</evidence>
<dbReference type="PANTHER" id="PTHR11533">
    <property type="entry name" value="PROTEASE M1 ZINC METALLOPROTEASE"/>
    <property type="match status" value="1"/>
</dbReference>
<keyword evidence="18" id="KW-1185">Reference proteome</keyword>
<keyword evidence="7" id="KW-0645">Protease</keyword>
<feature type="signal peptide" evidence="12">
    <location>
        <begin position="1"/>
        <end position="23"/>
    </location>
</feature>
<evidence type="ECO:0000256" key="5">
    <source>
        <dbReference type="ARBA" id="ARBA00015611"/>
    </source>
</evidence>
<comment type="catalytic activity">
    <reaction evidence="1">
        <text>Release of an N-terminal amino acid, Xaa-|-Yaa- from a peptide, amide or arylamide. Xaa is preferably Ala, but may be most amino acids including Pro (slow action). When a terminal hydrophobic residue is followed by a prolyl residue, the two may be released as an intact Xaa-Pro dipeptide.</text>
        <dbReference type="EC" id="3.4.11.2"/>
    </reaction>
</comment>
<dbReference type="PRINTS" id="PR00756">
    <property type="entry name" value="ALADIPTASE"/>
</dbReference>
<evidence type="ECO:0000313" key="17">
    <source>
        <dbReference type="Proteomes" id="UP000249115"/>
    </source>
</evidence>
<dbReference type="InterPro" id="IPR045357">
    <property type="entry name" value="Aminopeptidase_N-like_N"/>
</dbReference>
<dbReference type="CDD" id="cd09603">
    <property type="entry name" value="M1_APN_like"/>
    <property type="match status" value="1"/>
</dbReference>
<evidence type="ECO:0000313" key="16">
    <source>
        <dbReference type="EMBL" id="TXD78263.1"/>
    </source>
</evidence>
<keyword evidence="8" id="KW-0479">Metal-binding</keyword>
<comment type="similarity">
    <text evidence="3">Belongs to the peptidase M1 family.</text>
</comment>
<dbReference type="Proteomes" id="UP000321927">
    <property type="component" value="Unassembled WGS sequence"/>
</dbReference>
<dbReference type="AlphaFoldDB" id="A0A2W7RHS7"/>